<evidence type="ECO:0000256" key="8">
    <source>
        <dbReference type="ARBA" id="ARBA00023136"/>
    </source>
</evidence>
<evidence type="ECO:0000256" key="6">
    <source>
        <dbReference type="ARBA" id="ARBA00022692"/>
    </source>
</evidence>
<dbReference type="InterPro" id="IPR012902">
    <property type="entry name" value="N_methyl_site"/>
</dbReference>
<evidence type="ECO:0000256" key="7">
    <source>
        <dbReference type="ARBA" id="ARBA00022989"/>
    </source>
</evidence>
<dbReference type="SUPFAM" id="SSF54523">
    <property type="entry name" value="Pili subunits"/>
    <property type="match status" value="1"/>
</dbReference>
<keyword evidence="8 11" id="KW-0472">Membrane</keyword>
<protein>
    <recommendedName>
        <fullName evidence="2">Type II secretion system protein H</fullName>
    </recommendedName>
    <alternativeName>
        <fullName evidence="10">General secretion pathway protein H</fullName>
    </alternativeName>
</protein>
<dbReference type="InterPro" id="IPR045584">
    <property type="entry name" value="Pilin-like"/>
</dbReference>
<evidence type="ECO:0000256" key="9">
    <source>
        <dbReference type="ARBA" id="ARBA00025772"/>
    </source>
</evidence>
<dbReference type="NCBIfam" id="TIGR02532">
    <property type="entry name" value="IV_pilin_GFxxxE"/>
    <property type="match status" value="1"/>
</dbReference>
<dbReference type="STRING" id="867345.SAMN05421693_10814"/>
<dbReference type="EMBL" id="FOFO01000008">
    <property type="protein sequence ID" value="SEP85164.1"/>
    <property type="molecule type" value="Genomic_DNA"/>
</dbReference>
<comment type="similarity">
    <text evidence="9">Belongs to the GSP H family.</text>
</comment>
<evidence type="ECO:0000313" key="14">
    <source>
        <dbReference type="Proteomes" id="UP000199496"/>
    </source>
</evidence>
<accession>A0A1H9B881</accession>
<dbReference type="GO" id="GO:0005886">
    <property type="term" value="C:plasma membrane"/>
    <property type="evidence" value="ECO:0007669"/>
    <property type="project" value="UniProtKB-SubCell"/>
</dbReference>
<evidence type="ECO:0000256" key="3">
    <source>
        <dbReference type="ARBA" id="ARBA00022475"/>
    </source>
</evidence>
<dbReference type="Gene3D" id="3.55.40.10">
    <property type="entry name" value="minor pseudopilin epsh domain"/>
    <property type="match status" value="1"/>
</dbReference>
<evidence type="ECO:0000259" key="12">
    <source>
        <dbReference type="Pfam" id="PF12019"/>
    </source>
</evidence>
<keyword evidence="3" id="KW-1003">Cell membrane</keyword>
<dbReference type="AlphaFoldDB" id="A0A1H9B881"/>
<proteinExistence type="inferred from homology"/>
<dbReference type="InterPro" id="IPR022346">
    <property type="entry name" value="T2SS_GspH"/>
</dbReference>
<keyword evidence="5" id="KW-0997">Cell inner membrane</keyword>
<evidence type="ECO:0000256" key="2">
    <source>
        <dbReference type="ARBA" id="ARBA00021549"/>
    </source>
</evidence>
<feature type="transmembrane region" description="Helical" evidence="11">
    <location>
        <begin position="20"/>
        <end position="41"/>
    </location>
</feature>
<keyword evidence="6 11" id="KW-0812">Transmembrane</keyword>
<evidence type="ECO:0000256" key="1">
    <source>
        <dbReference type="ARBA" id="ARBA00004377"/>
    </source>
</evidence>
<sequence>MSPLMVHPRPPIHAPRGFSLIELMITVALLAILLTIGIPSFQTMIVNNRTAAQANTLLNALTFTRNEAVRRGEAVSLCPTANPEATIPTCTTNWKDNAWVAFVDSGSGTVKGGSNDNVLRIWNAPPGTVDTLTGPNRITFSGRGDATTAGSFTLKIKGCKQGQSRTLEVVASGNVRLEKGNC</sequence>
<evidence type="ECO:0000256" key="11">
    <source>
        <dbReference type="SAM" id="Phobius"/>
    </source>
</evidence>
<name>A0A1H9B881_9GAMM</name>
<feature type="domain" description="General secretion pathway GspH" evidence="12">
    <location>
        <begin position="53"/>
        <end position="173"/>
    </location>
</feature>
<evidence type="ECO:0000256" key="4">
    <source>
        <dbReference type="ARBA" id="ARBA00022481"/>
    </source>
</evidence>
<dbReference type="Proteomes" id="UP000199496">
    <property type="component" value="Unassembled WGS sequence"/>
</dbReference>
<dbReference type="OrthoDB" id="2313614at2"/>
<evidence type="ECO:0000313" key="13">
    <source>
        <dbReference type="EMBL" id="SEP85164.1"/>
    </source>
</evidence>
<keyword evidence="7 11" id="KW-1133">Transmembrane helix</keyword>
<evidence type="ECO:0000256" key="10">
    <source>
        <dbReference type="ARBA" id="ARBA00030775"/>
    </source>
</evidence>
<dbReference type="Pfam" id="PF07963">
    <property type="entry name" value="N_methyl"/>
    <property type="match status" value="1"/>
</dbReference>
<dbReference type="GO" id="GO:0015628">
    <property type="term" value="P:protein secretion by the type II secretion system"/>
    <property type="evidence" value="ECO:0007669"/>
    <property type="project" value="InterPro"/>
</dbReference>
<organism evidence="13 14">
    <name type="scientific">Ectothiorhodospira magna</name>
    <dbReference type="NCBI Taxonomy" id="867345"/>
    <lineage>
        <taxon>Bacteria</taxon>
        <taxon>Pseudomonadati</taxon>
        <taxon>Pseudomonadota</taxon>
        <taxon>Gammaproteobacteria</taxon>
        <taxon>Chromatiales</taxon>
        <taxon>Ectothiorhodospiraceae</taxon>
        <taxon>Ectothiorhodospira</taxon>
    </lineage>
</organism>
<evidence type="ECO:0000256" key="5">
    <source>
        <dbReference type="ARBA" id="ARBA00022519"/>
    </source>
</evidence>
<gene>
    <name evidence="13" type="ORF">SAMN05421693_10814</name>
</gene>
<dbReference type="RefSeq" id="WP_090204916.1">
    <property type="nucleotide sequence ID" value="NZ_FOFO01000008.1"/>
</dbReference>
<comment type="subcellular location">
    <subcellularLocation>
        <location evidence="1">Cell inner membrane</location>
        <topology evidence="1">Single-pass membrane protein</topology>
    </subcellularLocation>
</comment>
<reference evidence="13 14" key="1">
    <citation type="submission" date="2016-10" db="EMBL/GenBank/DDBJ databases">
        <authorList>
            <person name="de Groot N.N."/>
        </authorList>
    </citation>
    <scope>NUCLEOTIDE SEQUENCE [LARGE SCALE GENOMIC DNA]</scope>
    <source>
        <strain evidence="13 14">B7-7</strain>
    </source>
</reference>
<dbReference type="GO" id="GO:0015627">
    <property type="term" value="C:type II protein secretion system complex"/>
    <property type="evidence" value="ECO:0007669"/>
    <property type="project" value="InterPro"/>
</dbReference>
<keyword evidence="4" id="KW-0488">Methylation</keyword>
<dbReference type="PROSITE" id="PS00409">
    <property type="entry name" value="PROKAR_NTER_METHYL"/>
    <property type="match status" value="1"/>
</dbReference>
<keyword evidence="14" id="KW-1185">Reference proteome</keyword>
<dbReference type="Pfam" id="PF12019">
    <property type="entry name" value="GspH"/>
    <property type="match status" value="1"/>
</dbReference>